<accession>A0A7K1UK27</accession>
<dbReference type="RefSeq" id="WP_157324167.1">
    <property type="nucleotide sequence ID" value="NZ_BMFX01000004.1"/>
</dbReference>
<evidence type="ECO:0008006" key="4">
    <source>
        <dbReference type="Google" id="ProtNLM"/>
    </source>
</evidence>
<dbReference type="OrthoDB" id="5171895at2"/>
<sequence>MSPFRRSRRHQVITRPMARRRRQRRAVTALGVTCALVAGASYGTWQYIEQNEFLLEERCEVTVGDSEQELSQQQTHNAALLAATAADRGLPPEAAIHAVAVSLQETELNMREGDEDPGSRVLFARGAPDWTAEGDVVPVEITVSGFFDVLQASWEQGLAAESDAEEEGDDDAEDTEQPEPHWEPEMHLDEAAEVLDRPHNAQFYPRHAALARAFAWPLAGQQPVGMTCHLSQLEVPAADPEGVAEEVVAVMPNALGIPFTQPPEDEESSEDEEAEEFVPEPLLDGIIEISGEGEESVVSVRVPPPDGSYDYQWLVAHWAVASAHDYGIQTVTAAPYRWDRDSARWQRLDEDDATTTETVLIGFSRD</sequence>
<evidence type="ECO:0000256" key="1">
    <source>
        <dbReference type="SAM" id="MobiDB-lite"/>
    </source>
</evidence>
<keyword evidence="3" id="KW-1185">Reference proteome</keyword>
<gene>
    <name evidence="2" type="ORF">GNZ21_10760</name>
</gene>
<evidence type="ECO:0000313" key="3">
    <source>
        <dbReference type="Proteomes" id="UP000460157"/>
    </source>
</evidence>
<feature type="region of interest" description="Disordered" evidence="1">
    <location>
        <begin position="159"/>
        <end position="181"/>
    </location>
</feature>
<name>A0A7K1UK27_9MICC</name>
<dbReference type="Proteomes" id="UP000460157">
    <property type="component" value="Unassembled WGS sequence"/>
</dbReference>
<dbReference type="EMBL" id="WRPM01000072">
    <property type="protein sequence ID" value="MVT26830.1"/>
    <property type="molecule type" value="Genomic_DNA"/>
</dbReference>
<feature type="compositionally biased region" description="Acidic residues" evidence="1">
    <location>
        <begin position="162"/>
        <end position="177"/>
    </location>
</feature>
<organism evidence="2 3">
    <name type="scientific">Nesterenkonia alkaliphila</name>
    <dbReference type="NCBI Taxonomy" id="1463631"/>
    <lineage>
        <taxon>Bacteria</taxon>
        <taxon>Bacillati</taxon>
        <taxon>Actinomycetota</taxon>
        <taxon>Actinomycetes</taxon>
        <taxon>Micrococcales</taxon>
        <taxon>Micrococcaceae</taxon>
        <taxon>Nesterenkonia</taxon>
    </lineage>
</organism>
<dbReference type="AlphaFoldDB" id="A0A7K1UK27"/>
<comment type="caution">
    <text evidence="2">The sequence shown here is derived from an EMBL/GenBank/DDBJ whole genome shotgun (WGS) entry which is preliminary data.</text>
</comment>
<evidence type="ECO:0000313" key="2">
    <source>
        <dbReference type="EMBL" id="MVT26830.1"/>
    </source>
</evidence>
<reference evidence="2 3" key="1">
    <citation type="submission" date="2019-12" db="EMBL/GenBank/DDBJ databases">
        <title>Nesterenkonia muleiensis sp. nov., a novel actinobacterium isolated from sap of Populus euphratica.</title>
        <authorList>
            <person name="Wang R."/>
        </authorList>
    </citation>
    <scope>NUCLEOTIDE SEQUENCE [LARGE SCALE GENOMIC DNA]</scope>
    <source>
        <strain evidence="2 3">F10</strain>
    </source>
</reference>
<protein>
    <recommendedName>
        <fullName evidence="4">Heavy metal transporter</fullName>
    </recommendedName>
</protein>
<proteinExistence type="predicted"/>
<feature type="region of interest" description="Disordered" evidence="1">
    <location>
        <begin position="1"/>
        <end position="20"/>
    </location>
</feature>